<evidence type="ECO:0000256" key="5">
    <source>
        <dbReference type="ARBA" id="ARBA00022741"/>
    </source>
</evidence>
<evidence type="ECO:0000256" key="7">
    <source>
        <dbReference type="ARBA" id="ARBA00022840"/>
    </source>
</evidence>
<feature type="binding site" evidence="8">
    <location>
        <position position="115"/>
    </location>
    <ligand>
        <name>ATP</name>
        <dbReference type="ChEBI" id="CHEBI:30616"/>
    </ligand>
</feature>
<keyword evidence="4 8" id="KW-0808">Transferase</keyword>
<keyword evidence="7 8" id="KW-0067">ATP-binding</keyword>
<dbReference type="GO" id="GO:0003723">
    <property type="term" value="F:RNA binding"/>
    <property type="evidence" value="ECO:0007669"/>
    <property type="project" value="InterPro"/>
</dbReference>
<feature type="region of interest" description="Disordered" evidence="9">
    <location>
        <begin position="1"/>
        <end position="66"/>
    </location>
</feature>
<feature type="binding site" evidence="8">
    <location>
        <begin position="314"/>
        <end position="320"/>
    </location>
    <ligand>
        <name>ATP</name>
        <dbReference type="ChEBI" id="CHEBI:30616"/>
    </ligand>
</feature>
<keyword evidence="6 8" id="KW-0418">Kinase</keyword>
<evidence type="ECO:0000256" key="9">
    <source>
        <dbReference type="SAM" id="MobiDB-lite"/>
    </source>
</evidence>
<feature type="binding site" evidence="8">
    <location>
        <position position="242"/>
    </location>
    <ligand>
        <name>substrate</name>
    </ligand>
</feature>
<evidence type="ECO:0000256" key="8">
    <source>
        <dbReference type="HAMAP-Rule" id="MF_00456"/>
    </source>
</evidence>
<dbReference type="AlphaFoldDB" id="A0A2W5V4A7"/>
<organism evidence="11 12">
    <name type="scientific">Corynebacterium kroppenstedtii</name>
    <dbReference type="NCBI Taxonomy" id="161879"/>
    <lineage>
        <taxon>Bacteria</taxon>
        <taxon>Bacillati</taxon>
        <taxon>Actinomycetota</taxon>
        <taxon>Actinomycetes</taxon>
        <taxon>Mycobacteriales</taxon>
        <taxon>Corynebacteriaceae</taxon>
        <taxon>Corynebacterium</taxon>
    </lineage>
</organism>
<feature type="binding site" evidence="8">
    <location>
        <position position="155"/>
    </location>
    <ligand>
        <name>substrate</name>
    </ligand>
</feature>
<dbReference type="GO" id="GO:0005524">
    <property type="term" value="F:ATP binding"/>
    <property type="evidence" value="ECO:0007669"/>
    <property type="project" value="UniProtKB-KW"/>
</dbReference>
<dbReference type="NCBIfam" id="TIGR01027">
    <property type="entry name" value="proB"/>
    <property type="match status" value="1"/>
</dbReference>
<accession>A0A2W5V4A7</accession>
<comment type="caution">
    <text evidence="11">The sequence shown here is derived from an EMBL/GenBank/DDBJ whole genome shotgun (WGS) entry which is preliminary data.</text>
</comment>
<protein>
    <recommendedName>
        <fullName evidence="8">Glutamate 5-kinase</fullName>
        <ecNumber evidence="8">2.7.2.11</ecNumber>
    </recommendedName>
    <alternativeName>
        <fullName evidence="8">Gamma-glutamyl kinase</fullName>
        <shortName evidence="8">GK</shortName>
    </alternativeName>
</protein>
<dbReference type="InterPro" id="IPR001057">
    <property type="entry name" value="Glu/AcGlu_kinase"/>
</dbReference>
<dbReference type="InterPro" id="IPR036393">
    <property type="entry name" value="AceGlu_kinase-like_sf"/>
</dbReference>
<dbReference type="InterPro" id="IPR001048">
    <property type="entry name" value="Asp/Glu/Uridylate_kinase"/>
</dbReference>
<dbReference type="Pfam" id="PF00696">
    <property type="entry name" value="AA_kinase"/>
    <property type="match status" value="1"/>
</dbReference>
<dbReference type="Proteomes" id="UP000249432">
    <property type="component" value="Unassembled WGS sequence"/>
</dbReference>
<dbReference type="SMART" id="SM00359">
    <property type="entry name" value="PUA"/>
    <property type="match status" value="1"/>
</dbReference>
<dbReference type="GO" id="GO:0005829">
    <property type="term" value="C:cytosol"/>
    <property type="evidence" value="ECO:0007669"/>
    <property type="project" value="TreeGrafter"/>
</dbReference>
<dbReference type="InterPro" id="IPR019797">
    <property type="entry name" value="Glutamate_5-kinase_CS"/>
</dbReference>
<proteinExistence type="inferred from homology"/>
<dbReference type="HAMAP" id="MF_00456">
    <property type="entry name" value="ProB"/>
    <property type="match status" value="1"/>
</dbReference>
<dbReference type="Gene3D" id="3.40.1160.10">
    <property type="entry name" value="Acetylglutamate kinase-like"/>
    <property type="match status" value="1"/>
</dbReference>
<feature type="binding site" evidence="8">
    <location>
        <begin position="274"/>
        <end position="275"/>
    </location>
    <ligand>
        <name>ATP</name>
        <dbReference type="ChEBI" id="CHEBI:30616"/>
    </ligand>
</feature>
<dbReference type="PANTHER" id="PTHR43654:SF1">
    <property type="entry name" value="ISOPENTENYL PHOSPHATE KINASE"/>
    <property type="match status" value="1"/>
</dbReference>
<dbReference type="FunFam" id="3.40.1160.10:FF:000018">
    <property type="entry name" value="Glutamate 5-kinase"/>
    <property type="match status" value="1"/>
</dbReference>
<comment type="catalytic activity">
    <reaction evidence="8">
        <text>L-glutamate + ATP = L-glutamyl 5-phosphate + ADP</text>
        <dbReference type="Rhea" id="RHEA:14877"/>
        <dbReference type="ChEBI" id="CHEBI:29985"/>
        <dbReference type="ChEBI" id="CHEBI:30616"/>
        <dbReference type="ChEBI" id="CHEBI:58274"/>
        <dbReference type="ChEBI" id="CHEBI:456216"/>
        <dbReference type="EC" id="2.7.2.11"/>
    </reaction>
</comment>
<comment type="similarity">
    <text evidence="8">Belongs to the glutamate 5-kinase family.</text>
</comment>
<feature type="compositionally biased region" description="Low complexity" evidence="9">
    <location>
        <begin position="1"/>
        <end position="21"/>
    </location>
</feature>
<dbReference type="InterPro" id="IPR041739">
    <property type="entry name" value="G5K_ProB"/>
</dbReference>
<evidence type="ECO:0000313" key="11">
    <source>
        <dbReference type="EMBL" id="PZR04811.1"/>
    </source>
</evidence>
<evidence type="ECO:0000313" key="12">
    <source>
        <dbReference type="Proteomes" id="UP000249432"/>
    </source>
</evidence>
<dbReference type="Gene3D" id="2.30.130.10">
    <property type="entry name" value="PUA domain"/>
    <property type="match status" value="1"/>
</dbReference>
<name>A0A2W5V4A7_9CORY</name>
<dbReference type="InterPro" id="IPR036974">
    <property type="entry name" value="PUA_sf"/>
</dbReference>
<dbReference type="SUPFAM" id="SSF88697">
    <property type="entry name" value="PUA domain-like"/>
    <property type="match status" value="1"/>
</dbReference>
<dbReference type="EC" id="2.7.2.11" evidence="8"/>
<comment type="function">
    <text evidence="8">Catalyzes the transfer of a phosphate group to glutamate to form L-glutamate 5-phosphate.</text>
</comment>
<evidence type="ECO:0000256" key="3">
    <source>
        <dbReference type="ARBA" id="ARBA00022650"/>
    </source>
</evidence>
<keyword evidence="3 8" id="KW-0641">Proline biosynthesis</keyword>
<reference evidence="11 12" key="1">
    <citation type="submission" date="2017-08" db="EMBL/GenBank/DDBJ databases">
        <title>Infants hospitalized years apart are colonized by the same room-sourced microbial strains.</title>
        <authorList>
            <person name="Brooks B."/>
            <person name="Olm M.R."/>
            <person name="Firek B.A."/>
            <person name="Baker R."/>
            <person name="Thomas B.C."/>
            <person name="Morowitz M.J."/>
            <person name="Banfield J.F."/>
        </authorList>
    </citation>
    <scope>NUCLEOTIDE SEQUENCE [LARGE SCALE GENOMIC DNA]</scope>
    <source>
        <strain evidence="11">S2_003_000_R1_3</strain>
    </source>
</reference>
<dbReference type="CDD" id="cd21157">
    <property type="entry name" value="PUA_G5K"/>
    <property type="match status" value="1"/>
</dbReference>
<dbReference type="EMBL" id="QFRA01000012">
    <property type="protein sequence ID" value="PZR04811.1"/>
    <property type="molecule type" value="Genomic_DNA"/>
</dbReference>
<dbReference type="PROSITE" id="PS50890">
    <property type="entry name" value="PUA"/>
    <property type="match status" value="1"/>
</dbReference>
<dbReference type="PRINTS" id="PR00474">
    <property type="entry name" value="GLU5KINASE"/>
</dbReference>
<gene>
    <name evidence="8" type="primary">proB</name>
    <name evidence="11" type="ORF">DI525_05865</name>
</gene>
<feature type="binding site" evidence="8">
    <location>
        <position position="254"/>
    </location>
    <ligand>
        <name>substrate</name>
    </ligand>
</feature>
<comment type="pathway">
    <text evidence="8">Amino-acid biosynthesis; L-proline biosynthesis; L-glutamate 5-semialdehyde from L-glutamate: step 1/2.</text>
</comment>
<evidence type="ECO:0000256" key="4">
    <source>
        <dbReference type="ARBA" id="ARBA00022679"/>
    </source>
</evidence>
<dbReference type="InterPro" id="IPR002478">
    <property type="entry name" value="PUA"/>
</dbReference>
<comment type="subcellular location">
    <subcellularLocation>
        <location evidence="8">Cytoplasm</location>
    </subcellularLocation>
</comment>
<feature type="domain" description="PUA" evidence="10">
    <location>
        <begin position="377"/>
        <end position="457"/>
    </location>
</feature>
<dbReference type="CDD" id="cd04242">
    <property type="entry name" value="AAK_G5K_ProB"/>
    <property type="match status" value="1"/>
</dbReference>
<sequence>MPSSTQTLTPEQTTNNTTDLTNADSDVAPDHPQPSDQEVSGQQLYAELPSNFQPDAPAPEGVPMRDDVHVHMPGPVVPAKEFQFPDPDQGIDDRAAGHESTVRERIADAKKIVVKIGSSSLTDDNGAVYPEAMDRICDALEARMARGSDVIVVSSGAVACGMKPLNLPTKPTDLATKQAAAAVGQVLLAQEWGRTFARYGRPIAQVLLTQSDAGRRDRARNAQRTIDRLRRMHVVPIVNENDAVATSEMRFGDNDRLAALVAHLVSADALVLLSDVDGLYDRNPSSPGARFVPEVKSGNDLKEVAAGDGGKLGTGGMASKLSAARLASRAGVPVLLTSTANIGPALNDADVGTAFWPREERLSAWKFWALYAADASGTLRLDAGAMKAVTEKHSSLLAVGIRRADGDFTAGDIVDIVGPKGQVIGRGEVNYDSSTLADMIGRSSEELPEYLHRPVVHRDYLSNFASRA</sequence>
<evidence type="ECO:0000259" key="10">
    <source>
        <dbReference type="SMART" id="SM00359"/>
    </source>
</evidence>
<keyword evidence="5 8" id="KW-0547">Nucleotide-binding</keyword>
<evidence type="ECO:0000256" key="6">
    <source>
        <dbReference type="ARBA" id="ARBA00022777"/>
    </source>
</evidence>
<dbReference type="UniPathway" id="UPA00098">
    <property type="reaction ID" value="UER00359"/>
</dbReference>
<dbReference type="GO" id="GO:0004349">
    <property type="term" value="F:glutamate 5-kinase activity"/>
    <property type="evidence" value="ECO:0007669"/>
    <property type="project" value="UniProtKB-UniRule"/>
</dbReference>
<keyword evidence="1 8" id="KW-0963">Cytoplasm</keyword>
<feature type="compositionally biased region" description="Polar residues" evidence="9">
    <location>
        <begin position="34"/>
        <end position="43"/>
    </location>
</feature>
<dbReference type="Pfam" id="PF01472">
    <property type="entry name" value="PUA"/>
    <property type="match status" value="1"/>
</dbReference>
<dbReference type="GO" id="GO:0055129">
    <property type="term" value="P:L-proline biosynthetic process"/>
    <property type="evidence" value="ECO:0007669"/>
    <property type="project" value="UniProtKB-UniRule"/>
</dbReference>
<dbReference type="SUPFAM" id="SSF53633">
    <property type="entry name" value="Carbamate kinase-like"/>
    <property type="match status" value="1"/>
</dbReference>
<dbReference type="InterPro" id="IPR005715">
    <property type="entry name" value="Glu_5kinase/COase_Synthase"/>
</dbReference>
<dbReference type="PROSITE" id="PS00902">
    <property type="entry name" value="GLUTAMATE_5_KINASE"/>
    <property type="match status" value="1"/>
</dbReference>
<evidence type="ECO:0000256" key="2">
    <source>
        <dbReference type="ARBA" id="ARBA00022605"/>
    </source>
</evidence>
<keyword evidence="2 8" id="KW-0028">Amino-acid biosynthesis</keyword>
<dbReference type="PANTHER" id="PTHR43654">
    <property type="entry name" value="GLUTAMATE 5-KINASE"/>
    <property type="match status" value="1"/>
</dbReference>
<evidence type="ECO:0000256" key="1">
    <source>
        <dbReference type="ARBA" id="ARBA00022490"/>
    </source>
</evidence>
<dbReference type="InterPro" id="IPR015947">
    <property type="entry name" value="PUA-like_sf"/>
</dbReference>